<dbReference type="PANTHER" id="PTHR45639:SF3">
    <property type="entry name" value="HYPOXIA UP-REGULATED PROTEIN 1"/>
    <property type="match status" value="1"/>
</dbReference>
<dbReference type="PANTHER" id="PTHR45639">
    <property type="entry name" value="HSC70CB, ISOFORM G-RELATED"/>
    <property type="match status" value="1"/>
</dbReference>
<evidence type="ECO:0000256" key="8">
    <source>
        <dbReference type="ARBA" id="ARBA00040503"/>
    </source>
</evidence>
<protein>
    <recommendedName>
        <fullName evidence="8">Hypoxia up-regulated protein 1</fullName>
    </recommendedName>
</protein>
<feature type="compositionally biased region" description="Acidic residues" evidence="10">
    <location>
        <begin position="835"/>
        <end position="846"/>
    </location>
</feature>
<dbReference type="InterPro" id="IPR029048">
    <property type="entry name" value="HSP70_C_sf"/>
</dbReference>
<evidence type="ECO:0000313" key="11">
    <source>
        <dbReference type="EMBL" id="CAG5118614.1"/>
    </source>
</evidence>
<evidence type="ECO:0000256" key="10">
    <source>
        <dbReference type="SAM" id="MobiDB-lite"/>
    </source>
</evidence>
<feature type="compositionally biased region" description="Basic and acidic residues" evidence="10">
    <location>
        <begin position="463"/>
        <end position="506"/>
    </location>
</feature>
<evidence type="ECO:0000256" key="9">
    <source>
        <dbReference type="SAM" id="Coils"/>
    </source>
</evidence>
<keyword evidence="5" id="KW-0256">Endoplasmic reticulum</keyword>
<dbReference type="SUPFAM" id="SSF100934">
    <property type="entry name" value="Heat shock protein 70kD (HSP70), C-terminal subdomain"/>
    <property type="match status" value="1"/>
</dbReference>
<feature type="non-terminal residue" evidence="11">
    <location>
        <position position="1"/>
    </location>
</feature>
<proteinExistence type="inferred from homology"/>
<evidence type="ECO:0000256" key="7">
    <source>
        <dbReference type="ARBA" id="ARBA00023186"/>
    </source>
</evidence>
<dbReference type="PRINTS" id="PR00301">
    <property type="entry name" value="HEATSHOCK70"/>
</dbReference>
<feature type="region of interest" description="Disordered" evidence="10">
    <location>
        <begin position="730"/>
        <end position="854"/>
    </location>
</feature>
<comment type="subcellular location">
    <subcellularLocation>
        <location evidence="1">Endoplasmic reticulum lumen</location>
    </subcellularLocation>
</comment>
<keyword evidence="7" id="KW-0143">Chaperone</keyword>
<feature type="compositionally biased region" description="Acidic residues" evidence="10">
    <location>
        <begin position="391"/>
        <end position="409"/>
    </location>
</feature>
<dbReference type="InterPro" id="IPR029047">
    <property type="entry name" value="HSP70_peptide-bd_sf"/>
</dbReference>
<keyword evidence="9" id="KW-0175">Coiled coil</keyword>
<dbReference type="GO" id="GO:0140662">
    <property type="term" value="F:ATP-dependent protein folding chaperone"/>
    <property type="evidence" value="ECO:0007669"/>
    <property type="project" value="InterPro"/>
</dbReference>
<keyword evidence="6" id="KW-0067">ATP-binding</keyword>
<evidence type="ECO:0000256" key="4">
    <source>
        <dbReference type="ARBA" id="ARBA00022741"/>
    </source>
</evidence>
<feature type="coiled-coil region" evidence="9">
    <location>
        <begin position="538"/>
        <end position="565"/>
    </location>
</feature>
<accession>A0A8S3YNE5</accession>
<keyword evidence="12" id="KW-1185">Reference proteome</keyword>
<dbReference type="SUPFAM" id="SSF53067">
    <property type="entry name" value="Actin-like ATPase domain"/>
    <property type="match status" value="1"/>
</dbReference>
<feature type="compositionally biased region" description="Basic and acidic residues" evidence="10">
    <location>
        <begin position="410"/>
        <end position="420"/>
    </location>
</feature>
<evidence type="ECO:0000256" key="5">
    <source>
        <dbReference type="ARBA" id="ARBA00022824"/>
    </source>
</evidence>
<dbReference type="AlphaFoldDB" id="A0A8S3YNE5"/>
<dbReference type="FunFam" id="3.90.640.10:FF:000004">
    <property type="entry name" value="Heat shock 70 kDa protein 4"/>
    <property type="match status" value="1"/>
</dbReference>
<dbReference type="InterPro" id="IPR043129">
    <property type="entry name" value="ATPase_NBD"/>
</dbReference>
<dbReference type="Gene3D" id="1.20.1270.10">
    <property type="match status" value="1"/>
</dbReference>
<feature type="compositionally biased region" description="Basic and acidic residues" evidence="10">
    <location>
        <begin position="775"/>
        <end position="820"/>
    </location>
</feature>
<evidence type="ECO:0000256" key="1">
    <source>
        <dbReference type="ARBA" id="ARBA00004319"/>
    </source>
</evidence>
<dbReference type="Gene3D" id="3.90.640.10">
    <property type="entry name" value="Actin, Chain A, domain 4"/>
    <property type="match status" value="1"/>
</dbReference>
<keyword evidence="4" id="KW-0547">Nucleotide-binding</keyword>
<keyword evidence="3" id="KW-0732">Signal</keyword>
<gene>
    <name evidence="11" type="ORF">CUNI_LOCUS4172</name>
</gene>
<dbReference type="EMBL" id="CAJHNH020000580">
    <property type="protein sequence ID" value="CAG5118614.1"/>
    <property type="molecule type" value="Genomic_DNA"/>
</dbReference>
<sequence length="854" mass="96105">ALNYGIFRRKNFNATTQYYMFYDMGSTSTTATIVGYNVVKTKEGTRSESNPQLTIKGVGFDRTLGGLEFTLRLRAHLAKVFDEQKKTTLKVVENDRALAKLLKEAERVKKVLSANLDHTAQVENLIDEKDMRIPVTRAELEHMTHDLTERVIKPIEDALRVSEITLPEISEIILMGGGTRMPKVQEILMEYLGRTELGKGLNTDEAAAMGAVYQAAYLGKGFKVKRFIVKEGNIYPISVEFEKQKTDEDADDKNRIIRRTLFGRMNPFPQKKVMTFNKHTKDFSFDVVYSGLDFLNEEDRKSFGSSLISRYHLVGVEDALAKNKDKAEARGIKAHFQMDGSGLLSLDRVESVFEKNDTADAGEKSTWSKLGSAIGGLFGSGADEEHKVEESPETPEGDDGAGAGDSEEDTTAKAEGRDPENADTDTGSDDKKDETSDDSSDKKKEDGDEKAGEGEQKEEEADKTDSEKKAEQEKKESQKDDKADNTSEQGDTKSDKKETEAKEKVPKVVSIKEIIKAVPEFLDVKDLSEERFKASKKKLAELRKLDQAKAELSQARNDLESFIFDLQDKLSSGPYEKCSTEEGREKLFTLISVTSEWFENADDAKKSDLKDKLKALKDASLEITKRVFELEERPKALDALKDALNQTKFFLATVKNFSSVEDPIYTQVEIETMEKLINDTVEWRDTTVKAQKLLKPHENPVLLVEDVGQKILALEREQRYLINKLKNFKPKAKPKEDKKKEDSTGKSEDNNKTSKTSQEQEDDDGTVEVEENGDDSGKAAKEAETKPVKKEKEKNKKSEKKEEKDTKADKKSKDKTTSDKKKPKSKRKTEGSPKEEEEILELDGSDTEDKHVEL</sequence>
<evidence type="ECO:0000256" key="6">
    <source>
        <dbReference type="ARBA" id="ARBA00022840"/>
    </source>
</evidence>
<dbReference type="Gene3D" id="2.60.34.10">
    <property type="entry name" value="Substrate Binding Domain Of DNAk, Chain A, domain 1"/>
    <property type="match status" value="1"/>
</dbReference>
<feature type="compositionally biased region" description="Acidic residues" evidence="10">
    <location>
        <begin position="759"/>
        <end position="774"/>
    </location>
</feature>
<dbReference type="GO" id="GO:0030968">
    <property type="term" value="P:endoplasmic reticulum unfolded protein response"/>
    <property type="evidence" value="ECO:0007669"/>
    <property type="project" value="TreeGrafter"/>
</dbReference>
<dbReference type="PROSITE" id="PS01036">
    <property type="entry name" value="HSP70_3"/>
    <property type="match status" value="1"/>
</dbReference>
<dbReference type="InterPro" id="IPR013126">
    <property type="entry name" value="Hsp_70_fam"/>
</dbReference>
<comment type="caution">
    <text evidence="11">The sequence shown here is derived from an EMBL/GenBank/DDBJ whole genome shotgun (WGS) entry which is preliminary data.</text>
</comment>
<comment type="similarity">
    <text evidence="2">Belongs to the heat shock protein 70 family.</text>
</comment>
<feature type="compositionally biased region" description="Basic and acidic residues" evidence="10">
    <location>
        <begin position="428"/>
        <end position="455"/>
    </location>
</feature>
<dbReference type="OrthoDB" id="10262720at2759"/>
<evidence type="ECO:0000256" key="3">
    <source>
        <dbReference type="ARBA" id="ARBA00022729"/>
    </source>
</evidence>
<organism evidence="11 12">
    <name type="scientific">Candidula unifasciata</name>
    <dbReference type="NCBI Taxonomy" id="100452"/>
    <lineage>
        <taxon>Eukaryota</taxon>
        <taxon>Metazoa</taxon>
        <taxon>Spiralia</taxon>
        <taxon>Lophotrochozoa</taxon>
        <taxon>Mollusca</taxon>
        <taxon>Gastropoda</taxon>
        <taxon>Heterobranchia</taxon>
        <taxon>Euthyneura</taxon>
        <taxon>Panpulmonata</taxon>
        <taxon>Eupulmonata</taxon>
        <taxon>Stylommatophora</taxon>
        <taxon>Helicina</taxon>
        <taxon>Helicoidea</taxon>
        <taxon>Geomitridae</taxon>
        <taxon>Candidula</taxon>
    </lineage>
</organism>
<dbReference type="Pfam" id="PF00012">
    <property type="entry name" value="HSP70"/>
    <property type="match status" value="1"/>
</dbReference>
<evidence type="ECO:0000256" key="2">
    <source>
        <dbReference type="ARBA" id="ARBA00007381"/>
    </source>
</evidence>
<dbReference type="GO" id="GO:0034663">
    <property type="term" value="C:endoplasmic reticulum chaperone complex"/>
    <property type="evidence" value="ECO:0007669"/>
    <property type="project" value="TreeGrafter"/>
</dbReference>
<dbReference type="GO" id="GO:0005524">
    <property type="term" value="F:ATP binding"/>
    <property type="evidence" value="ECO:0007669"/>
    <property type="project" value="UniProtKB-KW"/>
</dbReference>
<dbReference type="CDD" id="cd10230">
    <property type="entry name" value="ASKHA_NBD_HSP70_HYOU1"/>
    <property type="match status" value="1"/>
</dbReference>
<name>A0A8S3YNE5_9EUPU</name>
<evidence type="ECO:0000313" key="12">
    <source>
        <dbReference type="Proteomes" id="UP000678393"/>
    </source>
</evidence>
<reference evidence="11" key="1">
    <citation type="submission" date="2021-04" db="EMBL/GenBank/DDBJ databases">
        <authorList>
            <consortium name="Molecular Ecology Group"/>
        </authorList>
    </citation>
    <scope>NUCLEOTIDE SEQUENCE</scope>
</reference>
<dbReference type="InterPro" id="IPR018181">
    <property type="entry name" value="Heat_shock_70_CS"/>
</dbReference>
<feature type="compositionally biased region" description="Basic and acidic residues" evidence="10">
    <location>
        <begin position="733"/>
        <end position="752"/>
    </location>
</feature>
<feature type="region of interest" description="Disordered" evidence="10">
    <location>
        <begin position="375"/>
        <end position="506"/>
    </location>
</feature>
<dbReference type="Proteomes" id="UP000678393">
    <property type="component" value="Unassembled WGS sequence"/>
</dbReference>
<dbReference type="GO" id="GO:0005788">
    <property type="term" value="C:endoplasmic reticulum lumen"/>
    <property type="evidence" value="ECO:0007669"/>
    <property type="project" value="UniProtKB-SubCell"/>
</dbReference>